<evidence type="ECO:0000256" key="5">
    <source>
        <dbReference type="ARBA" id="ARBA00011956"/>
    </source>
</evidence>
<feature type="domain" description="Phosphomannose isomerase type I C-terminal" evidence="14">
    <location>
        <begin position="329"/>
        <end position="370"/>
    </location>
</feature>
<evidence type="ECO:0000256" key="4">
    <source>
        <dbReference type="ARBA" id="ARBA00010772"/>
    </source>
</evidence>
<dbReference type="OrthoDB" id="6605218at2759"/>
<dbReference type="InterPro" id="IPR046458">
    <property type="entry name" value="PMI_typeI_hel"/>
</dbReference>
<evidence type="ECO:0000259" key="15">
    <source>
        <dbReference type="Pfam" id="PF20511"/>
    </source>
</evidence>
<comment type="similarity">
    <text evidence="4 13">Belongs to the mannose-6-phosphate isomerase type 1 family.</text>
</comment>
<evidence type="ECO:0000256" key="12">
    <source>
        <dbReference type="PIRSR" id="PIRSR001480-2"/>
    </source>
</evidence>
<dbReference type="InterPro" id="IPR016305">
    <property type="entry name" value="Mannose-6-P_Isomerase"/>
</dbReference>
<gene>
    <name evidence="17" type="ORF">SISSUDRAFT_1113533</name>
</gene>
<feature type="domain" description="Phosphomannose isomerase type I helical insertion" evidence="16">
    <location>
        <begin position="184"/>
        <end position="244"/>
    </location>
</feature>
<dbReference type="Pfam" id="PF20512">
    <property type="entry name" value="PMI_typeI_hel"/>
    <property type="match status" value="1"/>
</dbReference>
<dbReference type="InterPro" id="IPR001250">
    <property type="entry name" value="Man6P_Isoase-1"/>
</dbReference>
<feature type="binding site" evidence="12">
    <location>
        <position position="264"/>
    </location>
    <ligand>
        <name>Zn(2+)</name>
        <dbReference type="ChEBI" id="CHEBI:29105"/>
    </ligand>
</feature>
<comment type="cofactor">
    <cofactor evidence="12">
        <name>Zn(2+)</name>
        <dbReference type="ChEBI" id="CHEBI:29105"/>
    </cofactor>
    <text evidence="12">Binds 1 zinc ion per subunit.</text>
</comment>
<dbReference type="InterPro" id="IPR046456">
    <property type="entry name" value="PMI_typeI_C"/>
</dbReference>
<evidence type="ECO:0000256" key="1">
    <source>
        <dbReference type="ARBA" id="ARBA00000757"/>
    </source>
</evidence>
<keyword evidence="9 17" id="KW-0413">Isomerase</keyword>
<dbReference type="GO" id="GO:0005829">
    <property type="term" value="C:cytosol"/>
    <property type="evidence" value="ECO:0007669"/>
    <property type="project" value="TreeGrafter"/>
</dbReference>
<evidence type="ECO:0000256" key="7">
    <source>
        <dbReference type="ARBA" id="ARBA00022723"/>
    </source>
</evidence>
<dbReference type="PANTHER" id="PTHR10309:SF4">
    <property type="entry name" value="MANNOSE-6-PHOSPHATE ISOMERASE"/>
    <property type="match status" value="1"/>
</dbReference>
<dbReference type="Pfam" id="PF01238">
    <property type="entry name" value="PMI_typeI_C"/>
    <property type="match status" value="1"/>
</dbReference>
<feature type="binding site" evidence="12">
    <location>
        <position position="145"/>
    </location>
    <ligand>
        <name>Zn(2+)</name>
        <dbReference type="ChEBI" id="CHEBI:29105"/>
    </ligand>
</feature>
<evidence type="ECO:0000256" key="3">
    <source>
        <dbReference type="ARBA" id="ARBA00004666"/>
    </source>
</evidence>
<dbReference type="STRING" id="1314776.A0A166EPK8"/>
<dbReference type="GO" id="GO:0009298">
    <property type="term" value="P:GDP-mannose biosynthetic process"/>
    <property type="evidence" value="ECO:0007669"/>
    <property type="project" value="UniProtKB-UniPathway"/>
</dbReference>
<dbReference type="CDD" id="cd07011">
    <property type="entry name" value="cupin_PMI_type_I_N"/>
    <property type="match status" value="1"/>
</dbReference>
<accession>A0A166EPK8</accession>
<dbReference type="Pfam" id="PF20511">
    <property type="entry name" value="PMI_typeI_cat"/>
    <property type="match status" value="1"/>
</dbReference>
<dbReference type="Gene3D" id="1.10.441.10">
    <property type="entry name" value="Phosphomannose Isomerase, domain 2"/>
    <property type="match status" value="1"/>
</dbReference>
<dbReference type="InterPro" id="IPR011051">
    <property type="entry name" value="RmlC_Cupin_sf"/>
</dbReference>
<evidence type="ECO:0000256" key="13">
    <source>
        <dbReference type="RuleBase" id="RU004189"/>
    </source>
</evidence>
<dbReference type="PIRSF" id="PIRSF001480">
    <property type="entry name" value="Mannose-6-phosphate_isomerase"/>
    <property type="match status" value="1"/>
</dbReference>
<evidence type="ECO:0000313" key="18">
    <source>
        <dbReference type="Proteomes" id="UP000076798"/>
    </source>
</evidence>
<dbReference type="EMBL" id="KV428041">
    <property type="protein sequence ID" value="KZT39806.1"/>
    <property type="molecule type" value="Genomic_DNA"/>
</dbReference>
<reference evidence="17 18" key="1">
    <citation type="journal article" date="2016" name="Mol. Biol. Evol.">
        <title>Comparative Genomics of Early-Diverging Mushroom-Forming Fungi Provides Insights into the Origins of Lignocellulose Decay Capabilities.</title>
        <authorList>
            <person name="Nagy L.G."/>
            <person name="Riley R."/>
            <person name="Tritt A."/>
            <person name="Adam C."/>
            <person name="Daum C."/>
            <person name="Floudas D."/>
            <person name="Sun H."/>
            <person name="Yadav J.S."/>
            <person name="Pangilinan J."/>
            <person name="Larsson K.H."/>
            <person name="Matsuura K."/>
            <person name="Barry K."/>
            <person name="Labutti K."/>
            <person name="Kuo R."/>
            <person name="Ohm R.A."/>
            <person name="Bhattacharya S.S."/>
            <person name="Shirouzu T."/>
            <person name="Yoshinaga Y."/>
            <person name="Martin F.M."/>
            <person name="Grigoriev I.V."/>
            <person name="Hibbett D.S."/>
        </authorList>
    </citation>
    <scope>NUCLEOTIDE SEQUENCE [LARGE SCALE GENOMIC DNA]</scope>
    <source>
        <strain evidence="17 18">HHB10207 ss-3</strain>
    </source>
</reference>
<feature type="binding site" evidence="12">
    <location>
        <position position="118"/>
    </location>
    <ligand>
        <name>Zn(2+)</name>
        <dbReference type="ChEBI" id="CHEBI:29105"/>
    </ligand>
</feature>
<dbReference type="GO" id="GO:0004476">
    <property type="term" value="F:mannose-6-phosphate isomerase activity"/>
    <property type="evidence" value="ECO:0007669"/>
    <property type="project" value="UniProtKB-EC"/>
</dbReference>
<dbReference type="PRINTS" id="PR00714">
    <property type="entry name" value="MAN6PISMRASE"/>
</dbReference>
<dbReference type="Gene3D" id="2.60.120.10">
    <property type="entry name" value="Jelly Rolls"/>
    <property type="match status" value="2"/>
</dbReference>
<evidence type="ECO:0000256" key="11">
    <source>
        <dbReference type="ARBA" id="ARBA00030762"/>
    </source>
</evidence>
<comment type="pathway">
    <text evidence="3">Nucleotide-sugar biosynthesis; GDP-alpha-D-mannose biosynthesis; alpha-D-mannose 1-phosphate from D-fructose 6-phosphate: step 1/2.</text>
</comment>
<comment type="function">
    <text evidence="2">Involved in the synthesis of the GDP-mannose and dolichol-phosphate-mannose required for a number of critical mannosyl transfer reactions.</text>
</comment>
<evidence type="ECO:0000259" key="14">
    <source>
        <dbReference type="Pfam" id="PF01238"/>
    </source>
</evidence>
<feature type="binding site" evidence="12">
    <location>
        <position position="120"/>
    </location>
    <ligand>
        <name>Zn(2+)</name>
        <dbReference type="ChEBI" id="CHEBI:29105"/>
    </ligand>
</feature>
<evidence type="ECO:0000256" key="6">
    <source>
        <dbReference type="ARBA" id="ARBA00018236"/>
    </source>
</evidence>
<evidence type="ECO:0000256" key="2">
    <source>
        <dbReference type="ARBA" id="ARBA00002564"/>
    </source>
</evidence>
<organism evidence="17 18">
    <name type="scientific">Sistotremastrum suecicum HHB10207 ss-3</name>
    <dbReference type="NCBI Taxonomy" id="1314776"/>
    <lineage>
        <taxon>Eukaryota</taxon>
        <taxon>Fungi</taxon>
        <taxon>Dikarya</taxon>
        <taxon>Basidiomycota</taxon>
        <taxon>Agaricomycotina</taxon>
        <taxon>Agaricomycetes</taxon>
        <taxon>Sistotremastrales</taxon>
        <taxon>Sistotremastraceae</taxon>
        <taxon>Sistotremastrum</taxon>
    </lineage>
</organism>
<dbReference type="AlphaFoldDB" id="A0A166EPK8"/>
<evidence type="ECO:0000256" key="9">
    <source>
        <dbReference type="ARBA" id="ARBA00023235"/>
    </source>
</evidence>
<dbReference type="InterPro" id="IPR046457">
    <property type="entry name" value="PMI_typeI_cat"/>
</dbReference>
<name>A0A166EPK8_9AGAM</name>
<dbReference type="GO" id="GO:0005975">
    <property type="term" value="P:carbohydrate metabolic process"/>
    <property type="evidence" value="ECO:0007669"/>
    <property type="project" value="InterPro"/>
</dbReference>
<keyword evidence="18" id="KW-1185">Reference proteome</keyword>
<protein>
    <recommendedName>
        <fullName evidence="6">Mannose-6-phosphate isomerase</fullName>
        <ecNumber evidence="5">5.3.1.8</ecNumber>
    </recommendedName>
    <alternativeName>
        <fullName evidence="10">Phosphohexomutase</fullName>
    </alternativeName>
    <alternativeName>
        <fullName evidence="11">Phosphomannose isomerase</fullName>
    </alternativeName>
</protein>
<evidence type="ECO:0000313" key="17">
    <source>
        <dbReference type="EMBL" id="KZT39806.1"/>
    </source>
</evidence>
<evidence type="ECO:0000259" key="16">
    <source>
        <dbReference type="Pfam" id="PF20512"/>
    </source>
</evidence>
<sequence length="412" mass="45206">MSDTTNATLSVVRLKCSTQIYDWGKQGSESLVARLAPAAVGPEFELDENTSYAEIWMGTHPNGPSSLYDSTYLDLKSLLATNPTHYLGNHVIDKFNDPTPEIPFLFKILSIRKALPLQAHPDKRLAEKLNKKDAENFVDSNHKPEIALALSPFKGFVGFRPIDEIRQFVKYVPELHDLIDKDPGKSMKEVISTILQTPEEGLKGTIESLVARCKEHPNDEVAGVVVKLNEQYPGDVGILIAPFFMNLVTLEKGEAIYIGADEAHAYLEGDIVECMAISDNVVNSAFCPASDRDPETFSAMLTYTSRAAKDFALPHESYPGSRSRRTIAYNPPLEEFTVLRTTLSQEGDDDILLPAKGPSIGIVVQGSAVVSTCDAEPLQLDTGAVVFVAANQGIKIKATAENTEMYWSTVIE</sequence>
<evidence type="ECO:0000256" key="10">
    <source>
        <dbReference type="ARBA" id="ARBA00029741"/>
    </source>
</evidence>
<dbReference type="NCBIfam" id="TIGR00218">
    <property type="entry name" value="manA"/>
    <property type="match status" value="1"/>
</dbReference>
<comment type="catalytic activity">
    <reaction evidence="1">
        <text>D-mannose 6-phosphate = D-fructose 6-phosphate</text>
        <dbReference type="Rhea" id="RHEA:12356"/>
        <dbReference type="ChEBI" id="CHEBI:58735"/>
        <dbReference type="ChEBI" id="CHEBI:61527"/>
        <dbReference type="EC" id="5.3.1.8"/>
    </reaction>
</comment>
<dbReference type="UniPathway" id="UPA00126">
    <property type="reaction ID" value="UER00423"/>
</dbReference>
<feature type="domain" description="Phosphomannose isomerase type I catalytic" evidence="15">
    <location>
        <begin position="12"/>
        <end position="161"/>
    </location>
</feature>
<dbReference type="Proteomes" id="UP000076798">
    <property type="component" value="Unassembled WGS sequence"/>
</dbReference>
<dbReference type="InterPro" id="IPR014710">
    <property type="entry name" value="RmlC-like_jellyroll"/>
</dbReference>
<evidence type="ECO:0000256" key="8">
    <source>
        <dbReference type="ARBA" id="ARBA00022833"/>
    </source>
</evidence>
<dbReference type="EC" id="5.3.1.8" evidence="5"/>
<dbReference type="SUPFAM" id="SSF51182">
    <property type="entry name" value="RmlC-like cupins"/>
    <property type="match status" value="1"/>
</dbReference>
<keyword evidence="8 12" id="KW-0862">Zinc</keyword>
<dbReference type="PANTHER" id="PTHR10309">
    <property type="entry name" value="MANNOSE-6-PHOSPHATE ISOMERASE"/>
    <property type="match status" value="1"/>
</dbReference>
<keyword evidence="7 12" id="KW-0479">Metal-binding</keyword>
<proteinExistence type="inferred from homology"/>
<dbReference type="GO" id="GO:0008270">
    <property type="term" value="F:zinc ion binding"/>
    <property type="evidence" value="ECO:0007669"/>
    <property type="project" value="InterPro"/>
</dbReference>